<accession>A0AAP0JDC5</accession>
<protein>
    <submittedName>
        <fullName evidence="2">Uncharacterized protein</fullName>
    </submittedName>
</protein>
<keyword evidence="3" id="KW-1185">Reference proteome</keyword>
<feature type="compositionally biased region" description="Polar residues" evidence="1">
    <location>
        <begin position="1"/>
        <end position="16"/>
    </location>
</feature>
<evidence type="ECO:0000313" key="2">
    <source>
        <dbReference type="EMBL" id="KAK9131954.1"/>
    </source>
</evidence>
<proteinExistence type="predicted"/>
<comment type="caution">
    <text evidence="2">The sequence shown here is derived from an EMBL/GenBank/DDBJ whole genome shotgun (WGS) entry which is preliminary data.</text>
</comment>
<dbReference type="Proteomes" id="UP001419268">
    <property type="component" value="Unassembled WGS sequence"/>
</dbReference>
<reference evidence="2 3" key="1">
    <citation type="submission" date="2024-01" db="EMBL/GenBank/DDBJ databases">
        <title>Genome assemblies of Stephania.</title>
        <authorList>
            <person name="Yang L."/>
        </authorList>
    </citation>
    <scope>NUCLEOTIDE SEQUENCE [LARGE SCALE GENOMIC DNA]</scope>
    <source>
        <strain evidence="2">JXDWG</strain>
        <tissue evidence="2">Leaf</tissue>
    </source>
</reference>
<evidence type="ECO:0000256" key="1">
    <source>
        <dbReference type="SAM" id="MobiDB-lite"/>
    </source>
</evidence>
<gene>
    <name evidence="2" type="ORF">Scep_011482</name>
</gene>
<sequence>MTVNTDGAEIESSSSEVDPDCQDYVPTTIEQENDGQDNFDSHEVVVRETLREEPSIVPYGEEAFFTDTILEIIDETVLNHIFGQSTKFDFPPHPTGENTGIDEDDAETSIPICGITLRRKPISSNKVASIRREMKKLAWDMKDSV</sequence>
<name>A0AAP0JDC5_9MAGN</name>
<evidence type="ECO:0000313" key="3">
    <source>
        <dbReference type="Proteomes" id="UP001419268"/>
    </source>
</evidence>
<organism evidence="2 3">
    <name type="scientific">Stephania cephalantha</name>
    <dbReference type="NCBI Taxonomy" id="152367"/>
    <lineage>
        <taxon>Eukaryota</taxon>
        <taxon>Viridiplantae</taxon>
        <taxon>Streptophyta</taxon>
        <taxon>Embryophyta</taxon>
        <taxon>Tracheophyta</taxon>
        <taxon>Spermatophyta</taxon>
        <taxon>Magnoliopsida</taxon>
        <taxon>Ranunculales</taxon>
        <taxon>Menispermaceae</taxon>
        <taxon>Menispermoideae</taxon>
        <taxon>Cissampelideae</taxon>
        <taxon>Stephania</taxon>
    </lineage>
</organism>
<dbReference type="EMBL" id="JBBNAG010000005">
    <property type="protein sequence ID" value="KAK9131954.1"/>
    <property type="molecule type" value="Genomic_DNA"/>
</dbReference>
<dbReference type="AlphaFoldDB" id="A0AAP0JDC5"/>
<feature type="region of interest" description="Disordered" evidence="1">
    <location>
        <begin position="1"/>
        <end position="39"/>
    </location>
</feature>